<dbReference type="Proteomes" id="UP001054889">
    <property type="component" value="Unassembled WGS sequence"/>
</dbReference>
<protein>
    <submittedName>
        <fullName evidence="1">Uncharacterized protein</fullName>
    </submittedName>
</protein>
<reference evidence="1" key="2">
    <citation type="submission" date="2021-12" db="EMBL/GenBank/DDBJ databases">
        <title>Resequencing data analysis of finger millet.</title>
        <authorList>
            <person name="Hatakeyama M."/>
            <person name="Aluri S."/>
            <person name="Balachadran M.T."/>
            <person name="Sivarajan S.R."/>
            <person name="Poveda L."/>
            <person name="Shimizu-Inatsugi R."/>
            <person name="Schlapbach R."/>
            <person name="Sreeman S.M."/>
            <person name="Shimizu K.K."/>
        </authorList>
    </citation>
    <scope>NUCLEOTIDE SEQUENCE</scope>
</reference>
<evidence type="ECO:0000313" key="1">
    <source>
        <dbReference type="EMBL" id="GJN25278.1"/>
    </source>
</evidence>
<dbReference type="EMBL" id="BQKI01000078">
    <property type="protein sequence ID" value="GJN25278.1"/>
    <property type="molecule type" value="Genomic_DNA"/>
</dbReference>
<name>A0AAV5ER87_ELECO</name>
<proteinExistence type="predicted"/>
<comment type="caution">
    <text evidence="1">The sequence shown here is derived from an EMBL/GenBank/DDBJ whole genome shotgun (WGS) entry which is preliminary data.</text>
</comment>
<accession>A0AAV5ER87</accession>
<organism evidence="1 2">
    <name type="scientific">Eleusine coracana subsp. coracana</name>
    <dbReference type="NCBI Taxonomy" id="191504"/>
    <lineage>
        <taxon>Eukaryota</taxon>
        <taxon>Viridiplantae</taxon>
        <taxon>Streptophyta</taxon>
        <taxon>Embryophyta</taxon>
        <taxon>Tracheophyta</taxon>
        <taxon>Spermatophyta</taxon>
        <taxon>Magnoliopsida</taxon>
        <taxon>Liliopsida</taxon>
        <taxon>Poales</taxon>
        <taxon>Poaceae</taxon>
        <taxon>PACMAD clade</taxon>
        <taxon>Chloridoideae</taxon>
        <taxon>Cynodonteae</taxon>
        <taxon>Eleusininae</taxon>
        <taxon>Eleusine</taxon>
    </lineage>
</organism>
<sequence>MVHDSQRKGLNSLITLGARIIWTHRNGCVFDGVAPSLAGALGVAQEEKHLWEMAGARGLATEG</sequence>
<reference evidence="1" key="1">
    <citation type="journal article" date="2018" name="DNA Res.">
        <title>Multiple hybrid de novo genome assembly of finger millet, an orphan allotetraploid crop.</title>
        <authorList>
            <person name="Hatakeyama M."/>
            <person name="Aluri S."/>
            <person name="Balachadran M.T."/>
            <person name="Sivarajan S.R."/>
            <person name="Patrignani A."/>
            <person name="Gruter S."/>
            <person name="Poveda L."/>
            <person name="Shimizu-Inatsugi R."/>
            <person name="Baeten J."/>
            <person name="Francoijs K.J."/>
            <person name="Nataraja K.N."/>
            <person name="Reddy Y.A.N."/>
            <person name="Phadnis S."/>
            <person name="Ravikumar R.L."/>
            <person name="Schlapbach R."/>
            <person name="Sreeman S.M."/>
            <person name="Shimizu K.K."/>
        </authorList>
    </citation>
    <scope>NUCLEOTIDE SEQUENCE</scope>
</reference>
<dbReference type="AlphaFoldDB" id="A0AAV5ER87"/>
<evidence type="ECO:0000313" key="2">
    <source>
        <dbReference type="Proteomes" id="UP001054889"/>
    </source>
</evidence>
<keyword evidence="2" id="KW-1185">Reference proteome</keyword>
<gene>
    <name evidence="1" type="primary">gb13084</name>
    <name evidence="1" type="ORF">PR202_gb13084</name>
</gene>